<evidence type="ECO:0000313" key="4">
    <source>
        <dbReference type="Proteomes" id="UP000735302"/>
    </source>
</evidence>
<dbReference type="Proteomes" id="UP000735302">
    <property type="component" value="Unassembled WGS sequence"/>
</dbReference>
<organism evidence="3 4">
    <name type="scientific">Plakobranchus ocellatus</name>
    <dbReference type="NCBI Taxonomy" id="259542"/>
    <lineage>
        <taxon>Eukaryota</taxon>
        <taxon>Metazoa</taxon>
        <taxon>Spiralia</taxon>
        <taxon>Lophotrochozoa</taxon>
        <taxon>Mollusca</taxon>
        <taxon>Gastropoda</taxon>
        <taxon>Heterobranchia</taxon>
        <taxon>Euthyneura</taxon>
        <taxon>Panpulmonata</taxon>
        <taxon>Sacoglossa</taxon>
        <taxon>Placobranchoidea</taxon>
        <taxon>Plakobranchidae</taxon>
        <taxon>Plakobranchus</taxon>
    </lineage>
</organism>
<reference evidence="3 4" key="1">
    <citation type="journal article" date="2021" name="Elife">
        <title>Chloroplast acquisition without the gene transfer in kleptoplastic sea slugs, Plakobranchus ocellatus.</title>
        <authorList>
            <person name="Maeda T."/>
            <person name="Takahashi S."/>
            <person name="Yoshida T."/>
            <person name="Shimamura S."/>
            <person name="Takaki Y."/>
            <person name="Nagai Y."/>
            <person name="Toyoda A."/>
            <person name="Suzuki Y."/>
            <person name="Arimoto A."/>
            <person name="Ishii H."/>
            <person name="Satoh N."/>
            <person name="Nishiyama T."/>
            <person name="Hasebe M."/>
            <person name="Maruyama T."/>
            <person name="Minagawa J."/>
            <person name="Obokata J."/>
            <person name="Shigenobu S."/>
        </authorList>
    </citation>
    <scope>NUCLEOTIDE SEQUENCE [LARGE SCALE GENOMIC DNA]</scope>
</reference>
<dbReference type="EMBL" id="BLXT01003772">
    <property type="protein sequence ID" value="GFO06325.1"/>
    <property type="molecule type" value="Genomic_DNA"/>
</dbReference>
<dbReference type="CDD" id="cd12087">
    <property type="entry name" value="TM_EGFR-like"/>
    <property type="match status" value="1"/>
</dbReference>
<dbReference type="AlphaFoldDB" id="A0AAV4ADT3"/>
<feature type="region of interest" description="Disordered" evidence="1">
    <location>
        <begin position="95"/>
        <end position="119"/>
    </location>
</feature>
<sequence>MSQREGTCDGDMVLLERPDSASRTLDSARYSLEHEFCGRNVSTHLAIPDSILRVTFLGGAPLEDQNAGFIVKFKAWNSSGGKELFHISCTGEDPAFSSATATRPKETARSPNQKLVPNFDPMRMADEKNARNPKAVAAKSQEYLGKGTGKRDEIYPAFGGDTLVTPVELKNRQKKSNSGSGKHSVLSGVVASLASVILILVSVGALLFYRRHKKKLQQKSEGDYDVYQSEIYYKGAAKSIEDNSDKNHAGKSQQSGAKEGRKKSKFTEYSWKMVKVFDRQNNPKASEMSLSFGTASPTTSTVYCVASPIAQNKKMQCFAEVHRPLKSPGRKAPSPPPLPPPNMRNKPSECSALDNTSAKPVAPPRKQKNRKGANNQTLSEGESIYDNIVESQNFSSSSKTSANVDLSANGANLIRTNRKSSDDSNDMRNKTKEHSIAFITGTKTFANKDSYKKPDKDKDSEISIMVEKKSGTAMEDQDIVKVSSPACTNIEKNEIEEDSDGDEIYTSINALNNAFHNLGQQNSD</sequence>
<keyword evidence="2" id="KW-0812">Transmembrane</keyword>
<gene>
    <name evidence="3" type="ORF">PoB_003283000</name>
</gene>
<evidence type="ECO:0000256" key="2">
    <source>
        <dbReference type="SAM" id="Phobius"/>
    </source>
</evidence>
<evidence type="ECO:0008006" key="5">
    <source>
        <dbReference type="Google" id="ProtNLM"/>
    </source>
</evidence>
<keyword evidence="2" id="KW-1133">Transmembrane helix</keyword>
<name>A0AAV4ADT3_9GAST</name>
<comment type="caution">
    <text evidence="3">The sequence shown here is derived from an EMBL/GenBank/DDBJ whole genome shotgun (WGS) entry which is preliminary data.</text>
</comment>
<feature type="region of interest" description="Disordered" evidence="1">
    <location>
        <begin position="324"/>
        <end position="382"/>
    </location>
</feature>
<keyword evidence="2" id="KW-0472">Membrane</keyword>
<feature type="compositionally biased region" description="Pro residues" evidence="1">
    <location>
        <begin position="333"/>
        <end position="342"/>
    </location>
</feature>
<accession>A0AAV4ADT3</accession>
<proteinExistence type="predicted"/>
<evidence type="ECO:0000256" key="1">
    <source>
        <dbReference type="SAM" id="MobiDB-lite"/>
    </source>
</evidence>
<keyword evidence="4" id="KW-1185">Reference proteome</keyword>
<feature type="region of interest" description="Disordered" evidence="1">
    <location>
        <begin position="242"/>
        <end position="263"/>
    </location>
</feature>
<protein>
    <recommendedName>
        <fullName evidence="5">CUB domain-containing protein</fullName>
    </recommendedName>
</protein>
<evidence type="ECO:0000313" key="3">
    <source>
        <dbReference type="EMBL" id="GFO06325.1"/>
    </source>
</evidence>
<feature type="transmembrane region" description="Helical" evidence="2">
    <location>
        <begin position="185"/>
        <end position="209"/>
    </location>
</feature>